<evidence type="ECO:0000256" key="3">
    <source>
        <dbReference type="ARBA" id="ARBA00022792"/>
    </source>
</evidence>
<keyword evidence="8" id="KW-1185">Reference proteome</keyword>
<name>A0AA35R6L0_GEOBA</name>
<dbReference type="AlphaFoldDB" id="A0AA35R6L0"/>
<gene>
    <name evidence="7" type="ORF">GBAR_LOCUS4397</name>
</gene>
<dbReference type="InterPro" id="IPR039297">
    <property type="entry name" value="COX7a"/>
</dbReference>
<reference evidence="7" key="1">
    <citation type="submission" date="2023-03" db="EMBL/GenBank/DDBJ databases">
        <authorList>
            <person name="Steffen K."/>
            <person name="Cardenas P."/>
        </authorList>
    </citation>
    <scope>NUCLEOTIDE SEQUENCE</scope>
</reference>
<comment type="similarity">
    <text evidence="2">Belongs to the cytochrome c oxidase VIIa family.</text>
</comment>
<evidence type="ECO:0000256" key="2">
    <source>
        <dbReference type="ARBA" id="ARBA00009331"/>
    </source>
</evidence>
<dbReference type="GO" id="GO:0045277">
    <property type="term" value="C:respiratory chain complex IV"/>
    <property type="evidence" value="ECO:0007669"/>
    <property type="project" value="InterPro"/>
</dbReference>
<evidence type="ECO:0000256" key="4">
    <source>
        <dbReference type="ARBA" id="ARBA00023128"/>
    </source>
</evidence>
<dbReference type="Gene3D" id="4.10.91.10">
    <property type="entry name" value="Cytochrome c oxidase, subunit VIIa"/>
    <property type="match status" value="1"/>
</dbReference>
<sequence>MAEKLRSDYMSEVAARNASGLQKIKALQRRFQTDDLLFLHTRMDRRIYRVCMVASVAAIGISLFSLFRMATGQMPPKRE</sequence>
<evidence type="ECO:0000313" key="7">
    <source>
        <dbReference type="EMBL" id="CAI8005788.1"/>
    </source>
</evidence>
<organism evidence="7 8">
    <name type="scientific">Geodia barretti</name>
    <name type="common">Barrett's horny sponge</name>
    <dbReference type="NCBI Taxonomy" id="519541"/>
    <lineage>
        <taxon>Eukaryota</taxon>
        <taxon>Metazoa</taxon>
        <taxon>Porifera</taxon>
        <taxon>Demospongiae</taxon>
        <taxon>Heteroscleromorpha</taxon>
        <taxon>Tetractinellida</taxon>
        <taxon>Astrophorina</taxon>
        <taxon>Geodiidae</taxon>
        <taxon>Geodia</taxon>
    </lineage>
</organism>
<feature type="transmembrane region" description="Helical" evidence="6">
    <location>
        <begin position="47"/>
        <end position="67"/>
    </location>
</feature>
<comment type="subcellular location">
    <subcellularLocation>
        <location evidence="1">Mitochondrion inner membrane</location>
    </subcellularLocation>
</comment>
<keyword evidence="6" id="KW-1133">Transmembrane helix</keyword>
<dbReference type="GO" id="GO:0006123">
    <property type="term" value="P:mitochondrial electron transport, cytochrome c to oxygen"/>
    <property type="evidence" value="ECO:0007669"/>
    <property type="project" value="InterPro"/>
</dbReference>
<dbReference type="GO" id="GO:0005743">
    <property type="term" value="C:mitochondrial inner membrane"/>
    <property type="evidence" value="ECO:0007669"/>
    <property type="project" value="UniProtKB-SubCell"/>
</dbReference>
<proteinExistence type="inferred from homology"/>
<dbReference type="Pfam" id="PF02238">
    <property type="entry name" value="COX7a"/>
    <property type="match status" value="1"/>
</dbReference>
<keyword evidence="6" id="KW-0812">Transmembrane</keyword>
<dbReference type="EMBL" id="CASHTH010000635">
    <property type="protein sequence ID" value="CAI8005788.1"/>
    <property type="molecule type" value="Genomic_DNA"/>
</dbReference>
<keyword evidence="3" id="KW-0999">Mitochondrion inner membrane</keyword>
<keyword evidence="4" id="KW-0496">Mitochondrion</keyword>
<dbReference type="InterPro" id="IPR036539">
    <property type="entry name" value="Cyt_c_oxidase_su7a_sf"/>
</dbReference>
<evidence type="ECO:0000256" key="5">
    <source>
        <dbReference type="ARBA" id="ARBA00023136"/>
    </source>
</evidence>
<comment type="caution">
    <text evidence="7">The sequence shown here is derived from an EMBL/GenBank/DDBJ whole genome shotgun (WGS) entry which is preliminary data.</text>
</comment>
<dbReference type="Proteomes" id="UP001174909">
    <property type="component" value="Unassembled WGS sequence"/>
</dbReference>
<evidence type="ECO:0000256" key="1">
    <source>
        <dbReference type="ARBA" id="ARBA00004273"/>
    </source>
</evidence>
<keyword evidence="5 6" id="KW-0472">Membrane</keyword>
<accession>A0AA35R6L0</accession>
<evidence type="ECO:0000256" key="6">
    <source>
        <dbReference type="SAM" id="Phobius"/>
    </source>
</evidence>
<protein>
    <submittedName>
        <fullName evidence="7">Uncharacterized protein</fullName>
    </submittedName>
</protein>
<evidence type="ECO:0000313" key="8">
    <source>
        <dbReference type="Proteomes" id="UP001174909"/>
    </source>
</evidence>